<evidence type="ECO:0000259" key="3">
    <source>
        <dbReference type="PROSITE" id="PS50157"/>
    </source>
</evidence>
<protein>
    <recommendedName>
        <fullName evidence="3">C2H2-type domain-containing protein</fullName>
    </recommendedName>
</protein>
<dbReference type="GO" id="GO:0008270">
    <property type="term" value="F:zinc ion binding"/>
    <property type="evidence" value="ECO:0007669"/>
    <property type="project" value="UniProtKB-KW"/>
</dbReference>
<dbReference type="InterPro" id="IPR013087">
    <property type="entry name" value="Znf_C2H2_type"/>
</dbReference>
<feature type="compositionally biased region" description="Polar residues" evidence="2">
    <location>
        <begin position="1"/>
        <end position="20"/>
    </location>
</feature>
<keyword evidence="1" id="KW-0863">Zinc-finger</keyword>
<dbReference type="SUPFAM" id="SSF57667">
    <property type="entry name" value="beta-beta-alpha zinc fingers"/>
    <property type="match status" value="1"/>
</dbReference>
<dbReference type="Proteomes" id="UP000707451">
    <property type="component" value="Unassembled WGS sequence"/>
</dbReference>
<keyword evidence="5" id="KW-1185">Reference proteome</keyword>
<evidence type="ECO:0000313" key="4">
    <source>
        <dbReference type="EMBL" id="KAG9063429.1"/>
    </source>
</evidence>
<dbReference type="SMART" id="SM00355">
    <property type="entry name" value="ZnF_C2H2"/>
    <property type="match status" value="2"/>
</dbReference>
<proteinExistence type="predicted"/>
<name>A0A9P8BP31_9FUNG</name>
<comment type="caution">
    <text evidence="4">The sequence shown here is derived from an EMBL/GenBank/DDBJ whole genome shotgun (WGS) entry which is preliminary data.</text>
</comment>
<evidence type="ECO:0000256" key="2">
    <source>
        <dbReference type="SAM" id="MobiDB-lite"/>
    </source>
</evidence>
<dbReference type="OrthoDB" id="8922241at2759"/>
<keyword evidence="1" id="KW-0862">Zinc</keyword>
<organism evidence="4 5">
    <name type="scientific">Linnemannia hyalina</name>
    <dbReference type="NCBI Taxonomy" id="64524"/>
    <lineage>
        <taxon>Eukaryota</taxon>
        <taxon>Fungi</taxon>
        <taxon>Fungi incertae sedis</taxon>
        <taxon>Mucoromycota</taxon>
        <taxon>Mortierellomycotina</taxon>
        <taxon>Mortierellomycetes</taxon>
        <taxon>Mortierellales</taxon>
        <taxon>Mortierellaceae</taxon>
        <taxon>Linnemannia</taxon>
    </lineage>
</organism>
<feature type="domain" description="C2H2-type" evidence="3">
    <location>
        <begin position="309"/>
        <end position="336"/>
    </location>
</feature>
<feature type="domain" description="C2H2-type" evidence="3">
    <location>
        <begin position="185"/>
        <end position="216"/>
    </location>
</feature>
<gene>
    <name evidence="4" type="ORF">KI688_004312</name>
</gene>
<reference evidence="4" key="1">
    <citation type="submission" date="2021-06" db="EMBL/GenBank/DDBJ databases">
        <title>Genome Sequence of Mortierella hyaline Strain SCG-10, a Cold-Adapted, Nitrate-Reducing Fungus Isolated from Soil in Minnesota, USA.</title>
        <authorList>
            <person name="Aldossari N."/>
        </authorList>
    </citation>
    <scope>NUCLEOTIDE SEQUENCE</scope>
    <source>
        <strain evidence="4">SCG-10</strain>
    </source>
</reference>
<dbReference type="Pfam" id="PF00096">
    <property type="entry name" value="zf-C2H2"/>
    <property type="match status" value="2"/>
</dbReference>
<evidence type="ECO:0000313" key="5">
    <source>
        <dbReference type="Proteomes" id="UP000707451"/>
    </source>
</evidence>
<dbReference type="Gene3D" id="3.30.160.60">
    <property type="entry name" value="Classic Zinc Finger"/>
    <property type="match status" value="2"/>
</dbReference>
<dbReference type="AlphaFoldDB" id="A0A9P8BP31"/>
<feature type="compositionally biased region" description="Low complexity" evidence="2">
    <location>
        <begin position="262"/>
        <end position="301"/>
    </location>
</feature>
<sequence length="358" mass="39054">MSYQPHNHYQHQGLQQQPDLPQSGFPSYPMPLEQSAYPHQLSAAEPSNKDFLGHFNPVSFETISLAQDHSMASSFDSEEVPQGWLWDAYQRAAMDSMLLDRTRQEQEQQHCLPLVHTPGLSSSHSTALPSGLYAGDTFWHSNALELASRAAALASAPLMTAKQDAGITAPTPPAPTFVRLPPSMFQCPMEKCPKSFARAYNLHVHLKTQHHLASKELAAVSPLRAPPSAPPFQIITPEEVAAGTAMSDKEQPSAVQSGSKATNTTTSLTQSNLLSTSADNTTNNNDGDNINHINNNNNNNNGGNGSKPYLCTNCHKAFARTDALCRHYKVEDDCRQVLMEVETASTVAVTESKERVAH</sequence>
<dbReference type="PROSITE" id="PS00028">
    <property type="entry name" value="ZINC_FINGER_C2H2_1"/>
    <property type="match status" value="1"/>
</dbReference>
<feature type="region of interest" description="Disordered" evidence="2">
    <location>
        <begin position="1"/>
        <end position="33"/>
    </location>
</feature>
<accession>A0A9P8BP31</accession>
<dbReference type="InterPro" id="IPR036236">
    <property type="entry name" value="Znf_C2H2_sf"/>
</dbReference>
<keyword evidence="1" id="KW-0479">Metal-binding</keyword>
<evidence type="ECO:0000256" key="1">
    <source>
        <dbReference type="PROSITE-ProRule" id="PRU00042"/>
    </source>
</evidence>
<feature type="region of interest" description="Disordered" evidence="2">
    <location>
        <begin position="242"/>
        <end position="301"/>
    </location>
</feature>
<dbReference type="PROSITE" id="PS50157">
    <property type="entry name" value="ZINC_FINGER_C2H2_2"/>
    <property type="match status" value="2"/>
</dbReference>
<dbReference type="EMBL" id="JAHRHY010000016">
    <property type="protein sequence ID" value="KAG9063429.1"/>
    <property type="molecule type" value="Genomic_DNA"/>
</dbReference>